<sequence length="273" mass="29340">MSEVEKNNMPSDELLTAYIDGELETAERDSIEKLIAGDARVAERFDFLSRSDLPFREAFEPMLAAAPSAKLDAMLAAIPSTKEQNSATEQNRAVSGISRRGFLSAIAACLVVGIAIDRAAIGISHRLAKPDEGNEWRAVVAEYLSLYTPDTLSAPAGDHAEQAAQLSEVGSKLGLALTPETVAIPGVDFKRAQVLNYDSKPLAQIAYLDPESGPMALCIIPSNQGASAPDMENRRGLNVVYWSNATHAFMLIGHSPIDRMKTLADSVRESLAV</sequence>
<name>A0ABT7K2I8_9HYPH</name>
<accession>A0ABT7K2I8</accession>
<evidence type="ECO:0000313" key="1">
    <source>
        <dbReference type="EMBL" id="MDL2402820.1"/>
    </source>
</evidence>
<organism evidence="1 2">
    <name type="scientific">Rhizobium mayense</name>
    <dbReference type="NCBI Taxonomy" id="1312184"/>
    <lineage>
        <taxon>Bacteria</taxon>
        <taxon>Pseudomonadati</taxon>
        <taxon>Pseudomonadota</taxon>
        <taxon>Alphaproteobacteria</taxon>
        <taxon>Hyphomicrobiales</taxon>
        <taxon>Rhizobiaceae</taxon>
        <taxon>Rhizobium/Agrobacterium group</taxon>
        <taxon>Rhizobium</taxon>
    </lineage>
</organism>
<proteinExistence type="predicted"/>
<dbReference type="Proteomes" id="UP001172645">
    <property type="component" value="Unassembled WGS sequence"/>
</dbReference>
<keyword evidence="2" id="KW-1185">Reference proteome</keyword>
<gene>
    <name evidence="1" type="ORF">PY649_28390</name>
</gene>
<protein>
    <submittedName>
        <fullName evidence="1">Anti-sigma factor</fullName>
    </submittedName>
</protein>
<reference evidence="1" key="1">
    <citation type="submission" date="2023-06" db="EMBL/GenBank/DDBJ databases">
        <title>Phylogenetic Diversity of Rhizobium strains.</title>
        <authorList>
            <person name="Moura F.T."/>
            <person name="Helene L.C.F."/>
            <person name="Hungria M."/>
        </authorList>
    </citation>
    <scope>NUCLEOTIDE SEQUENCE</scope>
    <source>
        <strain evidence="1">CCGE526</strain>
    </source>
</reference>
<evidence type="ECO:0000313" key="2">
    <source>
        <dbReference type="Proteomes" id="UP001172645"/>
    </source>
</evidence>
<comment type="caution">
    <text evidence="1">The sequence shown here is derived from an EMBL/GenBank/DDBJ whole genome shotgun (WGS) entry which is preliminary data.</text>
</comment>
<dbReference type="EMBL" id="JARFYM010000033">
    <property type="protein sequence ID" value="MDL2402820.1"/>
    <property type="molecule type" value="Genomic_DNA"/>
</dbReference>